<dbReference type="KEGG" id="pvi:Cvib_0887"/>
<protein>
    <recommendedName>
        <fullName evidence="3">DUF4402 domain-containing protein</fullName>
    </recommendedName>
</protein>
<reference evidence="2" key="1">
    <citation type="submission" date="2007-03" db="EMBL/GenBank/DDBJ databases">
        <title>Complete sequence of Prosthecochloris vibrioformis DSM 265.</title>
        <authorList>
            <consortium name="US DOE Joint Genome Institute"/>
            <person name="Copeland A."/>
            <person name="Lucas S."/>
            <person name="Lapidus A."/>
            <person name="Barry K."/>
            <person name="Detter J.C."/>
            <person name="Glavina del Rio T."/>
            <person name="Hammon N."/>
            <person name="Israni S."/>
            <person name="Pitluck S."/>
            <person name="Schmutz J."/>
            <person name="Larimer F."/>
            <person name="Land M."/>
            <person name="Hauser L."/>
            <person name="Mikhailova N."/>
            <person name="Li T."/>
            <person name="Overmann J."/>
            <person name="Schuster S.C."/>
            <person name="Bryant D.A."/>
            <person name="Richardson P."/>
        </authorList>
    </citation>
    <scope>NUCLEOTIDE SEQUENCE [LARGE SCALE GENOMIC DNA]</scope>
    <source>
        <strain evidence="2">DSM 265</strain>
    </source>
</reference>
<dbReference type="AlphaFoldDB" id="A4SEJ3"/>
<dbReference type="InterPro" id="IPR025514">
    <property type="entry name" value="DUF4402"/>
</dbReference>
<organism evidence="2">
    <name type="scientific">Chlorobium phaeovibrioides (strain DSM 265 / 1930)</name>
    <name type="common">Prosthecochloris vibrioformis (strain DSM 265)</name>
    <dbReference type="NCBI Taxonomy" id="290318"/>
    <lineage>
        <taxon>Bacteria</taxon>
        <taxon>Pseudomonadati</taxon>
        <taxon>Chlorobiota</taxon>
        <taxon>Chlorobiia</taxon>
        <taxon>Chlorobiales</taxon>
        <taxon>Chlorobiaceae</taxon>
        <taxon>Chlorobium/Pelodictyon group</taxon>
        <taxon>Chlorobium</taxon>
    </lineage>
</organism>
<feature type="signal peptide" evidence="1">
    <location>
        <begin position="1"/>
        <end position="25"/>
    </location>
</feature>
<proteinExistence type="predicted"/>
<sequence length="177" mass="17883">MKQKKLLAVAALLSMSAFGFSDAHAIEANATAQIRNDISITTVETALNFGVVIPGTTDGTVVVAAASSVGVEPTFTGTSVSMANYSACSPGHFAVRGDGSANYVITVPETAATLSHSVVSGKTMTVDTWTSSKGSQPVLDADGTDAFSVGGTLHLAAGQLSGTYNGQYAVTVAYGNI</sequence>
<dbReference type="STRING" id="290318.Cvib_0887"/>
<gene>
    <name evidence="2" type="ordered locus">Cvib_0887</name>
</gene>
<accession>A4SEJ3</accession>
<dbReference type="OrthoDB" id="7390986at2"/>
<evidence type="ECO:0000256" key="1">
    <source>
        <dbReference type="SAM" id="SignalP"/>
    </source>
</evidence>
<name>A4SEJ3_CHLPM</name>
<keyword evidence="1" id="KW-0732">Signal</keyword>
<dbReference type="eggNOG" id="ENOG5033E5M">
    <property type="taxonomic scope" value="Bacteria"/>
</dbReference>
<evidence type="ECO:0008006" key="3">
    <source>
        <dbReference type="Google" id="ProtNLM"/>
    </source>
</evidence>
<evidence type="ECO:0000313" key="2">
    <source>
        <dbReference type="EMBL" id="ABP36902.1"/>
    </source>
</evidence>
<feature type="chain" id="PRO_5002673243" description="DUF4402 domain-containing protein" evidence="1">
    <location>
        <begin position="26"/>
        <end position="177"/>
    </location>
</feature>
<dbReference type="Pfam" id="PF14352">
    <property type="entry name" value="DUF4402"/>
    <property type="match status" value="1"/>
</dbReference>
<dbReference type="HOGENOM" id="CLU_124984_1_0_10"/>
<dbReference type="EMBL" id="CP000607">
    <property type="protein sequence ID" value="ABP36902.1"/>
    <property type="molecule type" value="Genomic_DNA"/>
</dbReference>